<dbReference type="CDD" id="cd09727">
    <property type="entry name" value="Cas6_I-E"/>
    <property type="match status" value="1"/>
</dbReference>
<name>A0A1I3VF07_9GAMM</name>
<evidence type="ECO:0000313" key="1">
    <source>
        <dbReference type="EMBL" id="SFJ93958.1"/>
    </source>
</evidence>
<dbReference type="InterPro" id="IPR010179">
    <property type="entry name" value="CRISPR-assoc_prot_Cse3"/>
</dbReference>
<gene>
    <name evidence="1" type="ORF">SAMN04488079_1037</name>
</gene>
<dbReference type="OrthoDB" id="9795689at2"/>
<dbReference type="STRING" id="45496.SAMN04488079_1037"/>
<dbReference type="Gene3D" id="3.30.70.1210">
    <property type="entry name" value="Crispr-associated protein, domain 2"/>
    <property type="match status" value="1"/>
</dbReference>
<keyword evidence="2" id="KW-1185">Reference proteome</keyword>
<dbReference type="AlphaFoldDB" id="A0A1I3VF07"/>
<accession>A0A1I3VF07</accession>
<dbReference type="NCBIfam" id="TIGR01907">
    <property type="entry name" value="casE_Cse3"/>
    <property type="match status" value="2"/>
</dbReference>
<protein>
    <submittedName>
        <fullName evidence="1">CRISPR-associated protein, Cse3 family</fullName>
    </submittedName>
</protein>
<evidence type="ECO:0000313" key="2">
    <source>
        <dbReference type="Proteomes" id="UP000198924"/>
    </source>
</evidence>
<proteinExistence type="predicted"/>
<dbReference type="EMBL" id="FOSH01000003">
    <property type="protein sequence ID" value="SFJ93958.1"/>
    <property type="molecule type" value="Genomic_DNA"/>
</dbReference>
<dbReference type="Gene3D" id="3.30.70.1200">
    <property type="entry name" value="Crispr-associated protein, domain 1"/>
    <property type="match status" value="1"/>
</dbReference>
<dbReference type="SMART" id="SM01101">
    <property type="entry name" value="CRISPR_assoc"/>
    <property type="match status" value="1"/>
</dbReference>
<dbReference type="Pfam" id="PF08798">
    <property type="entry name" value="CRISPR_assoc"/>
    <property type="match status" value="1"/>
</dbReference>
<dbReference type="SUPFAM" id="SSF117987">
    <property type="entry name" value="CRISPR-associated protein"/>
    <property type="match status" value="3"/>
</dbReference>
<reference evidence="2" key="1">
    <citation type="submission" date="2016-10" db="EMBL/GenBank/DDBJ databases">
        <authorList>
            <person name="Varghese N."/>
            <person name="Submissions S."/>
        </authorList>
    </citation>
    <scope>NUCLEOTIDE SEQUENCE [LARGE SCALE GENOMIC DNA]</scope>
    <source>
        <strain evidence="2">DSM 11578</strain>
    </source>
</reference>
<sequence length="258" mass="29519">MYLSKIALNPSIAQESQLGLILKDRSYGMHRLLWDLFEQGERFLFREESQREQLSAPRNLPLYYVLSKSEPKHDSLIFTIESKQFQPCLSDGDQLAFRLRANPTVSKSLEGKKNSVRHDVVMNAQSEWLKQANESRGLPIEGRKGELKKRLLTHQDFVDTKGRKYLDEALKNEMDNAAKHWLSSRGENMGFVLSGKSLQVSSYRWNALPEKGRHAGFSSMDYEGILTVSDPDRFIDQLYTGFGPAKAFGCGLMLIRRL</sequence>
<dbReference type="Proteomes" id="UP000198924">
    <property type="component" value="Unassembled WGS sequence"/>
</dbReference>
<dbReference type="RefSeq" id="WP_091711648.1">
    <property type="nucleotide sequence ID" value="NZ_FOSH01000003.1"/>
</dbReference>
<organism evidence="1 2">
    <name type="scientific">Methylophaga sulfidovorans</name>
    <dbReference type="NCBI Taxonomy" id="45496"/>
    <lineage>
        <taxon>Bacteria</taxon>
        <taxon>Pseudomonadati</taxon>
        <taxon>Pseudomonadota</taxon>
        <taxon>Gammaproteobacteria</taxon>
        <taxon>Thiotrichales</taxon>
        <taxon>Piscirickettsiaceae</taxon>
        <taxon>Methylophaga</taxon>
    </lineage>
</organism>